<dbReference type="Proteomes" id="UP001521184">
    <property type="component" value="Unassembled WGS sequence"/>
</dbReference>
<protein>
    <submittedName>
        <fullName evidence="1">Uncharacterized protein</fullName>
    </submittedName>
</protein>
<reference evidence="1 2" key="1">
    <citation type="journal article" date="2023" name="Plant Dis.">
        <title>First Report of Diplodia intermedia Causing Canker and Dieback Diseases on Apple Trees in Canada.</title>
        <authorList>
            <person name="Ellouze W."/>
            <person name="Ilyukhin E."/>
            <person name="Sulman M."/>
            <person name="Ali S."/>
        </authorList>
    </citation>
    <scope>NUCLEOTIDE SEQUENCE [LARGE SCALE GENOMIC DNA]</scope>
    <source>
        <strain evidence="1 2">M45-28</strain>
    </source>
</reference>
<proteinExistence type="predicted"/>
<sequence>MNASRSLFVRSGKYWKIGTESRAFISISNVSLSRLILTSTSGPEGASIKPVLASSANHYCDCAVSTNDTTGHNGIFGRAQRSEADIRLLDENPADPCQCFHALRTSMNGQIPRTCERLAVQSGSYDFEKRLSDNAPATVPPPLDHFSLGLREVSTRLRFIELTHIPILSSTLFWPDAREPTPQEPWWPNLETFSITWAKPDPFGST</sequence>
<comment type="caution">
    <text evidence="1">The sequence shown here is derived from an EMBL/GenBank/DDBJ whole genome shotgun (WGS) entry which is preliminary data.</text>
</comment>
<name>A0ABR3T8P5_9PEZI</name>
<organism evidence="1 2">
    <name type="scientific">Diplodia intermedia</name>
    <dbReference type="NCBI Taxonomy" id="856260"/>
    <lineage>
        <taxon>Eukaryota</taxon>
        <taxon>Fungi</taxon>
        <taxon>Dikarya</taxon>
        <taxon>Ascomycota</taxon>
        <taxon>Pezizomycotina</taxon>
        <taxon>Dothideomycetes</taxon>
        <taxon>Dothideomycetes incertae sedis</taxon>
        <taxon>Botryosphaeriales</taxon>
        <taxon>Botryosphaeriaceae</taxon>
        <taxon>Diplodia</taxon>
    </lineage>
</organism>
<accession>A0ABR3T8P5</accession>
<gene>
    <name evidence="1" type="ORF">SLS58_010020</name>
</gene>
<dbReference type="EMBL" id="JAKEKT020000108">
    <property type="protein sequence ID" value="KAL1635915.1"/>
    <property type="molecule type" value="Genomic_DNA"/>
</dbReference>
<evidence type="ECO:0000313" key="1">
    <source>
        <dbReference type="EMBL" id="KAL1635915.1"/>
    </source>
</evidence>
<evidence type="ECO:0000313" key="2">
    <source>
        <dbReference type="Proteomes" id="UP001521184"/>
    </source>
</evidence>
<keyword evidence="2" id="KW-1185">Reference proteome</keyword>